<dbReference type="SUPFAM" id="SSF88946">
    <property type="entry name" value="Sigma2 domain of RNA polymerase sigma factors"/>
    <property type="match status" value="1"/>
</dbReference>
<dbReference type="GO" id="GO:0016987">
    <property type="term" value="F:sigma factor activity"/>
    <property type="evidence" value="ECO:0007669"/>
    <property type="project" value="UniProtKB-KW"/>
</dbReference>
<evidence type="ECO:0000256" key="4">
    <source>
        <dbReference type="ARBA" id="ARBA00023163"/>
    </source>
</evidence>
<name>A0A1S1PYQ9_9ACTN</name>
<evidence type="ECO:0000256" key="2">
    <source>
        <dbReference type="ARBA" id="ARBA00023015"/>
    </source>
</evidence>
<dbReference type="InterPro" id="IPR014284">
    <property type="entry name" value="RNA_pol_sigma-70_dom"/>
</dbReference>
<dbReference type="Proteomes" id="UP000179769">
    <property type="component" value="Unassembled WGS sequence"/>
</dbReference>
<keyword evidence="4" id="KW-0804">Transcription</keyword>
<feature type="domain" description="RNA polymerase sigma factor 70 region 4 type 2" evidence="6">
    <location>
        <begin position="143"/>
        <end position="195"/>
    </location>
</feature>
<dbReference type="PANTHER" id="PTHR43133:SF66">
    <property type="entry name" value="ECF RNA POLYMERASE SIGMA FACTOR SIGK"/>
    <property type="match status" value="1"/>
</dbReference>
<reference evidence="8" key="1">
    <citation type="submission" date="2016-07" db="EMBL/GenBank/DDBJ databases">
        <title>Frankia sp. NRRL B-16219 Genome sequencing.</title>
        <authorList>
            <person name="Ghodhbane-Gtari F."/>
            <person name="Swanson E."/>
            <person name="Gueddou A."/>
            <person name="Louati M."/>
            <person name="Nouioui I."/>
            <person name="Hezbri K."/>
            <person name="Abebe-Akele F."/>
            <person name="Simpson S."/>
            <person name="Morris K."/>
            <person name="Thomas K."/>
            <person name="Gtari M."/>
            <person name="Tisa L.S."/>
        </authorList>
    </citation>
    <scope>NUCLEOTIDE SEQUENCE [LARGE SCALE GENOMIC DNA]</scope>
    <source>
        <strain evidence="8">NRRL B-16219</strain>
    </source>
</reference>
<feature type="domain" description="RNA polymerase sigma-70 region 2" evidence="5">
    <location>
        <begin position="44"/>
        <end position="109"/>
    </location>
</feature>
<evidence type="ECO:0000259" key="5">
    <source>
        <dbReference type="Pfam" id="PF04542"/>
    </source>
</evidence>
<dbReference type="RefSeq" id="WP_020461724.1">
    <property type="nucleotide sequence ID" value="NZ_JBFLUH010000171.1"/>
</dbReference>
<dbReference type="InterPro" id="IPR039425">
    <property type="entry name" value="RNA_pol_sigma-70-like"/>
</dbReference>
<keyword evidence="8" id="KW-1185">Reference proteome</keyword>
<dbReference type="NCBIfam" id="NF007228">
    <property type="entry name" value="PRK09646.1"/>
    <property type="match status" value="1"/>
</dbReference>
<dbReference type="InterPro" id="IPR013325">
    <property type="entry name" value="RNA_pol_sigma_r2"/>
</dbReference>
<dbReference type="Pfam" id="PF04542">
    <property type="entry name" value="Sigma70_r2"/>
    <property type="match status" value="1"/>
</dbReference>
<organism evidence="7 8">
    <name type="scientific">Parafrankia soli</name>
    <dbReference type="NCBI Taxonomy" id="2599596"/>
    <lineage>
        <taxon>Bacteria</taxon>
        <taxon>Bacillati</taxon>
        <taxon>Actinomycetota</taxon>
        <taxon>Actinomycetes</taxon>
        <taxon>Frankiales</taxon>
        <taxon>Frankiaceae</taxon>
        <taxon>Parafrankia</taxon>
    </lineage>
</organism>
<dbReference type="InterPro" id="IPR013324">
    <property type="entry name" value="RNA_pol_sigma_r3/r4-like"/>
</dbReference>
<evidence type="ECO:0000313" key="7">
    <source>
        <dbReference type="EMBL" id="OHV27798.1"/>
    </source>
</evidence>
<comment type="caution">
    <text evidence="7">The sequence shown here is derived from an EMBL/GenBank/DDBJ whole genome shotgun (WGS) entry which is preliminary data.</text>
</comment>
<gene>
    <name evidence="7" type="ORF">BBK14_19460</name>
</gene>
<keyword evidence="2" id="KW-0805">Transcription regulation</keyword>
<dbReference type="PANTHER" id="PTHR43133">
    <property type="entry name" value="RNA POLYMERASE ECF-TYPE SIGMA FACTO"/>
    <property type="match status" value="1"/>
</dbReference>
<evidence type="ECO:0000256" key="1">
    <source>
        <dbReference type="ARBA" id="ARBA00010641"/>
    </source>
</evidence>
<dbReference type="InterPro" id="IPR013249">
    <property type="entry name" value="RNA_pol_sigma70_r4_t2"/>
</dbReference>
<dbReference type="Gene3D" id="1.10.1740.10">
    <property type="match status" value="1"/>
</dbReference>
<dbReference type="Pfam" id="PF08281">
    <property type="entry name" value="Sigma70_r4_2"/>
    <property type="match status" value="1"/>
</dbReference>
<evidence type="ECO:0000256" key="3">
    <source>
        <dbReference type="ARBA" id="ARBA00023082"/>
    </source>
</evidence>
<dbReference type="SUPFAM" id="SSF88659">
    <property type="entry name" value="Sigma3 and sigma4 domains of RNA polymerase sigma factors"/>
    <property type="match status" value="1"/>
</dbReference>
<evidence type="ECO:0000259" key="6">
    <source>
        <dbReference type="Pfam" id="PF08281"/>
    </source>
</evidence>
<proteinExistence type="inferred from homology"/>
<dbReference type="InterPro" id="IPR036388">
    <property type="entry name" value="WH-like_DNA-bd_sf"/>
</dbReference>
<dbReference type="AlphaFoldDB" id="A0A1S1PYQ9"/>
<dbReference type="GO" id="GO:0006352">
    <property type="term" value="P:DNA-templated transcription initiation"/>
    <property type="evidence" value="ECO:0007669"/>
    <property type="project" value="InterPro"/>
</dbReference>
<dbReference type="Gene3D" id="1.10.10.10">
    <property type="entry name" value="Winged helix-like DNA-binding domain superfamily/Winged helix DNA-binding domain"/>
    <property type="match status" value="1"/>
</dbReference>
<accession>A0A1S1PYQ9</accession>
<dbReference type="CDD" id="cd06171">
    <property type="entry name" value="Sigma70_r4"/>
    <property type="match status" value="1"/>
</dbReference>
<dbReference type="GO" id="GO:0003677">
    <property type="term" value="F:DNA binding"/>
    <property type="evidence" value="ECO:0007669"/>
    <property type="project" value="InterPro"/>
</dbReference>
<sequence length="203" mass="22330">MEADQIQAAALRALPGTGDGVCGPTPETLLARTGRGDTDAFGALYDQLAARVYGLVRRVVRDPAQAEEVTQEVFVGVWQEAPRFDPARGSVTGWVSTMAHRRAVDRVRSVEAQRARDVRVAARSTARPHDQVAEQVETRLEHERIRGCLGDLTATQRESITLAYYSGYTYREVAELLELPVGTVKTRMRDGLSRLSDCMGGRS</sequence>
<dbReference type="OrthoDB" id="9784272at2"/>
<protein>
    <submittedName>
        <fullName evidence="7">RNA polymerase subunit sigma</fullName>
    </submittedName>
</protein>
<keyword evidence="3" id="KW-0731">Sigma factor</keyword>
<comment type="similarity">
    <text evidence="1">Belongs to the sigma-70 factor family. ECF subfamily.</text>
</comment>
<dbReference type="NCBIfam" id="TIGR02937">
    <property type="entry name" value="sigma70-ECF"/>
    <property type="match status" value="1"/>
</dbReference>
<dbReference type="InterPro" id="IPR007627">
    <property type="entry name" value="RNA_pol_sigma70_r2"/>
</dbReference>
<evidence type="ECO:0000313" key="8">
    <source>
        <dbReference type="Proteomes" id="UP000179769"/>
    </source>
</evidence>
<dbReference type="EMBL" id="MAXA01000217">
    <property type="protein sequence ID" value="OHV27798.1"/>
    <property type="molecule type" value="Genomic_DNA"/>
</dbReference>